<dbReference type="AlphaFoldDB" id="A0A7W7N8T4"/>
<accession>A0A7W7N8T4</accession>
<keyword evidence="2" id="KW-1185">Reference proteome</keyword>
<organism evidence="1 2">
    <name type="scientific">Flavobacterium nitrogenifigens</name>
    <dbReference type="NCBI Taxonomy" id="1617283"/>
    <lineage>
        <taxon>Bacteria</taxon>
        <taxon>Pseudomonadati</taxon>
        <taxon>Bacteroidota</taxon>
        <taxon>Flavobacteriia</taxon>
        <taxon>Flavobacteriales</taxon>
        <taxon>Flavobacteriaceae</taxon>
        <taxon>Flavobacterium</taxon>
    </lineage>
</organism>
<comment type="caution">
    <text evidence="1">The sequence shown here is derived from an EMBL/GenBank/DDBJ whole genome shotgun (WGS) entry which is preliminary data.</text>
</comment>
<evidence type="ECO:0000313" key="1">
    <source>
        <dbReference type="EMBL" id="MBB4804168.1"/>
    </source>
</evidence>
<proteinExistence type="predicted"/>
<protein>
    <submittedName>
        <fullName evidence="1">Uncharacterized protein</fullName>
    </submittedName>
</protein>
<evidence type="ECO:0000313" key="2">
    <source>
        <dbReference type="Proteomes" id="UP000561681"/>
    </source>
</evidence>
<dbReference type="RefSeq" id="WP_184166808.1">
    <property type="nucleotide sequence ID" value="NZ_JACHLD010000008.1"/>
</dbReference>
<gene>
    <name evidence="1" type="ORF">HNP37_004254</name>
</gene>
<name>A0A7W7N8T4_9FLAO</name>
<sequence>MKKTIIFLLFILTTPIMAQKVKFPEYPIYDDVLRRLTNDYIMLIEEQTENLKSKDNINTMLQNTLHYYSNKFNKTNSSHMKMYFSKGKVHKYVRYAGITEDSLYSESTFKNDTLVSYIEFENNQDVGYGFQHQIEKGKLLKITTNYSEKNRKNNNYTKYNSGMQVTNFVFKDNRLLKIENLEQAAGKPRVNVDYLYKGKNILEVKYSKGINSIEVYSIQKINNEEKNIFSYSYARAENLLVENLDYSFLLNYVEKNATEKSTKEYDTEGNLVYRRETDDYIERKFYKNDKIATIKVFDKDIPKRSIIFKYNTRNQIEDEAEIDNNGVTDKRIQSVYNNFGDLISQKTQMFTDGKPFHTSIYTYEYKYDKHNNWIERKTSLNGEPSDLKIRTIEYNK</sequence>
<dbReference type="EMBL" id="JACHLD010000008">
    <property type="protein sequence ID" value="MBB4804168.1"/>
    <property type="molecule type" value="Genomic_DNA"/>
</dbReference>
<dbReference type="Proteomes" id="UP000561681">
    <property type="component" value="Unassembled WGS sequence"/>
</dbReference>
<reference evidence="1 2" key="1">
    <citation type="submission" date="2020-08" db="EMBL/GenBank/DDBJ databases">
        <title>Functional genomics of gut bacteria from endangered species of beetles.</title>
        <authorList>
            <person name="Carlos-Shanley C."/>
        </authorList>
    </citation>
    <scope>NUCLEOTIDE SEQUENCE [LARGE SCALE GENOMIC DNA]</scope>
    <source>
        <strain evidence="1 2">S00142</strain>
    </source>
</reference>